<dbReference type="EMBL" id="BLXT01006360">
    <property type="protein sequence ID" value="GFO31118.1"/>
    <property type="molecule type" value="Genomic_DNA"/>
</dbReference>
<proteinExistence type="predicted"/>
<evidence type="ECO:0000313" key="1">
    <source>
        <dbReference type="EMBL" id="GFO31118.1"/>
    </source>
</evidence>
<name>A0AAV4CGQ0_9GAST</name>
<accession>A0AAV4CGQ0</accession>
<dbReference type="AlphaFoldDB" id="A0AAV4CGQ0"/>
<reference evidence="1 2" key="1">
    <citation type="journal article" date="2021" name="Elife">
        <title>Chloroplast acquisition without the gene transfer in kleptoplastic sea slugs, Plakobranchus ocellatus.</title>
        <authorList>
            <person name="Maeda T."/>
            <person name="Takahashi S."/>
            <person name="Yoshida T."/>
            <person name="Shimamura S."/>
            <person name="Takaki Y."/>
            <person name="Nagai Y."/>
            <person name="Toyoda A."/>
            <person name="Suzuki Y."/>
            <person name="Arimoto A."/>
            <person name="Ishii H."/>
            <person name="Satoh N."/>
            <person name="Nishiyama T."/>
            <person name="Hasebe M."/>
            <person name="Maruyama T."/>
            <person name="Minagawa J."/>
            <person name="Obokata J."/>
            <person name="Shigenobu S."/>
        </authorList>
    </citation>
    <scope>NUCLEOTIDE SEQUENCE [LARGE SCALE GENOMIC DNA]</scope>
</reference>
<organism evidence="1 2">
    <name type="scientific">Plakobranchus ocellatus</name>
    <dbReference type="NCBI Taxonomy" id="259542"/>
    <lineage>
        <taxon>Eukaryota</taxon>
        <taxon>Metazoa</taxon>
        <taxon>Spiralia</taxon>
        <taxon>Lophotrochozoa</taxon>
        <taxon>Mollusca</taxon>
        <taxon>Gastropoda</taxon>
        <taxon>Heterobranchia</taxon>
        <taxon>Euthyneura</taxon>
        <taxon>Panpulmonata</taxon>
        <taxon>Sacoglossa</taxon>
        <taxon>Placobranchoidea</taxon>
        <taxon>Plakobranchidae</taxon>
        <taxon>Plakobranchus</taxon>
    </lineage>
</organism>
<dbReference type="Proteomes" id="UP000735302">
    <property type="component" value="Unassembled WGS sequence"/>
</dbReference>
<keyword evidence="2" id="KW-1185">Reference proteome</keyword>
<comment type="caution">
    <text evidence="1">The sequence shown here is derived from an EMBL/GenBank/DDBJ whole genome shotgun (WGS) entry which is preliminary data.</text>
</comment>
<evidence type="ECO:0000313" key="2">
    <source>
        <dbReference type="Proteomes" id="UP000735302"/>
    </source>
</evidence>
<protein>
    <submittedName>
        <fullName evidence="1">Uncharacterized protein</fullName>
    </submittedName>
</protein>
<sequence length="100" mass="11706">MQPNSDQRFTCRDKKQRPQLTGDCGHINLELLKSPLHPPPSTFHPPPNRLCIIRMVRLSVISSDFIPDVVNPRYFRYWVPTKTPAHQGFQEYTLEYISEL</sequence>
<gene>
    <name evidence="1" type="ORF">PoB_005762300</name>
</gene>